<protein>
    <recommendedName>
        <fullName evidence="3">BFN domain-containing protein</fullName>
    </recommendedName>
</protein>
<dbReference type="SUPFAM" id="SSF103256">
    <property type="entry name" value="Hypothetical protein TM0160"/>
    <property type="match status" value="1"/>
</dbReference>
<dbReference type="Gene3D" id="3.10.690.10">
    <property type="entry name" value="Bifunctional nuclease domain"/>
    <property type="match status" value="1"/>
</dbReference>
<feature type="compositionally biased region" description="Basic and acidic residues" evidence="1">
    <location>
        <begin position="253"/>
        <end position="262"/>
    </location>
</feature>
<dbReference type="PANTHER" id="PTHR15160:SF1">
    <property type="entry name" value="VON HIPPEL-LINDAU DISEASE TUMOR SUPPRESSOR"/>
    <property type="match status" value="1"/>
</dbReference>
<dbReference type="Pfam" id="PF02577">
    <property type="entry name" value="BFN_dom"/>
    <property type="match status" value="1"/>
</dbReference>
<dbReference type="PANTHER" id="PTHR15160">
    <property type="entry name" value="VON HIPPEL-LINDAU PROTEIN"/>
    <property type="match status" value="1"/>
</dbReference>
<sequence>MSPAPPEPRAHVHVCRVKTPIPAATFLVGPLSVALLALGALLLPGFGPGPAPGDSAPASEACSPKQGASAASCKELVELEVRDVIPLVEAKTHAVVLSTQDGQMVLPIFVDESAAVAIAFRLAHLRSPQPLSQDLLGSMVTELGAKVTEVRIDDLRDDIYVGRIFLKQGKRQMTLSARPSDSIAMALDGQARIRVTRKVLDEAGISREEIDSLRGEEGPGVGGGGDAGMGKPRFHAPSPHEDVPPTGLGPKLTPERTGEIRL</sequence>
<dbReference type="Proteomes" id="UP000217289">
    <property type="component" value="Chromosome"/>
</dbReference>
<reference evidence="4 5" key="1">
    <citation type="submission" date="2017-06" db="EMBL/GenBank/DDBJ databases">
        <authorList>
            <person name="Kim H.J."/>
            <person name="Triplett B.A."/>
        </authorList>
    </citation>
    <scope>NUCLEOTIDE SEQUENCE [LARGE SCALE GENOMIC DNA]</scope>
    <source>
        <strain evidence="4 5">DSM 14713</strain>
    </source>
</reference>
<keyword evidence="2" id="KW-1133">Transmembrane helix</keyword>
<name>A0A250IR00_9BACT</name>
<evidence type="ECO:0000256" key="2">
    <source>
        <dbReference type="SAM" id="Phobius"/>
    </source>
</evidence>
<dbReference type="InterPro" id="IPR036104">
    <property type="entry name" value="BFN_sf"/>
</dbReference>
<gene>
    <name evidence="4" type="ORF">MEBOL_006848</name>
</gene>
<keyword evidence="2" id="KW-0812">Transmembrane</keyword>
<dbReference type="GO" id="GO:0004518">
    <property type="term" value="F:nuclease activity"/>
    <property type="evidence" value="ECO:0007669"/>
    <property type="project" value="InterPro"/>
</dbReference>
<dbReference type="KEGG" id="mbd:MEBOL_006848"/>
<proteinExistence type="predicted"/>
<evidence type="ECO:0000313" key="4">
    <source>
        <dbReference type="EMBL" id="ATB33356.1"/>
    </source>
</evidence>
<feature type="transmembrane region" description="Helical" evidence="2">
    <location>
        <begin position="21"/>
        <end position="43"/>
    </location>
</feature>
<keyword evidence="2" id="KW-0472">Membrane</keyword>
<dbReference type="AlphaFoldDB" id="A0A250IR00"/>
<dbReference type="EMBL" id="CP022163">
    <property type="protein sequence ID" value="ATB33356.1"/>
    <property type="molecule type" value="Genomic_DNA"/>
</dbReference>
<evidence type="ECO:0000256" key="1">
    <source>
        <dbReference type="SAM" id="MobiDB-lite"/>
    </source>
</evidence>
<evidence type="ECO:0000313" key="5">
    <source>
        <dbReference type="Proteomes" id="UP000217289"/>
    </source>
</evidence>
<feature type="region of interest" description="Disordered" evidence="1">
    <location>
        <begin position="210"/>
        <end position="262"/>
    </location>
</feature>
<keyword evidence="5" id="KW-1185">Reference proteome</keyword>
<evidence type="ECO:0000259" key="3">
    <source>
        <dbReference type="PROSITE" id="PS51658"/>
    </source>
</evidence>
<organism evidence="4 5">
    <name type="scientific">Melittangium boletus DSM 14713</name>
    <dbReference type="NCBI Taxonomy" id="1294270"/>
    <lineage>
        <taxon>Bacteria</taxon>
        <taxon>Pseudomonadati</taxon>
        <taxon>Myxococcota</taxon>
        <taxon>Myxococcia</taxon>
        <taxon>Myxococcales</taxon>
        <taxon>Cystobacterineae</taxon>
        <taxon>Archangiaceae</taxon>
        <taxon>Melittangium</taxon>
    </lineage>
</organism>
<accession>A0A250IR00</accession>
<feature type="compositionally biased region" description="Gly residues" evidence="1">
    <location>
        <begin position="218"/>
        <end position="228"/>
    </location>
</feature>
<feature type="domain" description="BFN" evidence="3">
    <location>
        <begin position="76"/>
        <end position="207"/>
    </location>
</feature>
<dbReference type="PROSITE" id="PS51658">
    <property type="entry name" value="BFN"/>
    <property type="match status" value="1"/>
</dbReference>
<dbReference type="InterPro" id="IPR003729">
    <property type="entry name" value="Bi_nuclease_dom"/>
</dbReference>